<feature type="compositionally biased region" description="Basic and acidic residues" evidence="1">
    <location>
        <begin position="14"/>
        <end position="23"/>
    </location>
</feature>
<evidence type="ECO:0000313" key="3">
    <source>
        <dbReference type="Proteomes" id="UP000259026"/>
    </source>
</evidence>
<dbReference type="Proteomes" id="UP000259026">
    <property type="component" value="Segment"/>
</dbReference>
<name>A0A385EAL8_9CAUD</name>
<dbReference type="EMBL" id="MH588545">
    <property type="protein sequence ID" value="AXQ68833.1"/>
    <property type="molecule type" value="Genomic_DNA"/>
</dbReference>
<evidence type="ECO:0000313" key="2">
    <source>
        <dbReference type="EMBL" id="AXQ68833.1"/>
    </source>
</evidence>
<reference evidence="2 3" key="2">
    <citation type="submission" date="2018-09" db="EMBL/GenBank/DDBJ databases">
        <title>Giant CbK-like Caulobacter bacteriophages have genetically divergent genomes.</title>
        <authorList>
            <person name="Wilson K."/>
            <person name="Ely B."/>
        </authorList>
    </citation>
    <scope>NUCLEOTIDE SEQUENCE [LARGE SCALE GENOMIC DNA]</scope>
</reference>
<keyword evidence="3" id="KW-1185">Reference proteome</keyword>
<organism evidence="2 3">
    <name type="scientific">Caulobacter phage CcrPW</name>
    <dbReference type="NCBI Taxonomy" id="2283271"/>
    <lineage>
        <taxon>Viruses</taxon>
        <taxon>Duplodnaviria</taxon>
        <taxon>Heunggongvirae</taxon>
        <taxon>Uroviricota</taxon>
        <taxon>Caudoviricetes</taxon>
        <taxon>Jeanschmidtviridae</taxon>
        <taxon>Colossusvirus</taxon>
        <taxon>Colossusvirus PW</taxon>
    </lineage>
</organism>
<feature type="region of interest" description="Disordered" evidence="1">
    <location>
        <begin position="1"/>
        <end position="23"/>
    </location>
</feature>
<protein>
    <submittedName>
        <fullName evidence="2">Uncharacterized protein</fullName>
    </submittedName>
</protein>
<gene>
    <name evidence="2" type="ORF">CcrPW_gp294</name>
</gene>
<accession>A0A385EAL8</accession>
<sequence>MFAENISIRGPIGDARDERYGKSADAERYTYTPSPNLLGYINSLRHVRGSELDKIGDLAAKIERGDATGSEEESLQVYEALPVLYACIEDLVDMCRRREGVLWDHHIGFGR</sequence>
<reference evidence="3" key="1">
    <citation type="submission" date="2018-07" db="EMBL/GenBank/DDBJ databases">
        <title>Giant CbK-like Caulobacter bacteriophages have genetically divergent genomes.</title>
        <authorList>
            <person name="Wilson K.M."/>
            <person name="Ely B."/>
        </authorList>
    </citation>
    <scope>NUCLEOTIDE SEQUENCE [LARGE SCALE GENOMIC DNA]</scope>
</reference>
<evidence type="ECO:0000256" key="1">
    <source>
        <dbReference type="SAM" id="MobiDB-lite"/>
    </source>
</evidence>
<proteinExistence type="predicted"/>